<proteinExistence type="predicted"/>
<gene>
    <name evidence="2" type="ORF">AHMF7616_01347</name>
</gene>
<dbReference type="GO" id="GO:0055085">
    <property type="term" value="P:transmembrane transport"/>
    <property type="evidence" value="ECO:0007669"/>
    <property type="project" value="InterPro"/>
</dbReference>
<evidence type="ECO:0000313" key="3">
    <source>
        <dbReference type="Proteomes" id="UP000253919"/>
    </source>
</evidence>
<dbReference type="Gene3D" id="3.30.1150.10">
    <property type="match status" value="1"/>
</dbReference>
<reference evidence="2 3" key="1">
    <citation type="submission" date="2018-04" db="EMBL/GenBank/DDBJ databases">
        <title>Adhaeribacter sp. HMF7616 genome sequencing and assembly.</title>
        <authorList>
            <person name="Kang H."/>
            <person name="Kang J."/>
            <person name="Cha I."/>
            <person name="Kim H."/>
            <person name="Joh K."/>
        </authorList>
    </citation>
    <scope>NUCLEOTIDE SEQUENCE [LARGE SCALE GENOMIC DNA]</scope>
    <source>
        <strain evidence="2 3">HMF7616</strain>
    </source>
</reference>
<dbReference type="InterPro" id="IPR037682">
    <property type="entry name" value="TonB_C"/>
</dbReference>
<dbReference type="Proteomes" id="UP000253919">
    <property type="component" value="Unassembled WGS sequence"/>
</dbReference>
<organism evidence="2 3">
    <name type="scientific">Adhaeribacter pallidiroseus</name>
    <dbReference type="NCBI Taxonomy" id="2072847"/>
    <lineage>
        <taxon>Bacteria</taxon>
        <taxon>Pseudomonadati</taxon>
        <taxon>Bacteroidota</taxon>
        <taxon>Cytophagia</taxon>
        <taxon>Cytophagales</taxon>
        <taxon>Hymenobacteraceae</taxon>
        <taxon>Adhaeribacter</taxon>
    </lineage>
</organism>
<keyword evidence="3" id="KW-1185">Reference proteome</keyword>
<comment type="caution">
    <text evidence="2">The sequence shown here is derived from an EMBL/GenBank/DDBJ whole genome shotgun (WGS) entry which is preliminary data.</text>
</comment>
<dbReference type="Pfam" id="PF03544">
    <property type="entry name" value="TonB_C"/>
    <property type="match status" value="1"/>
</dbReference>
<evidence type="ECO:0000313" key="2">
    <source>
        <dbReference type="EMBL" id="RDC62753.1"/>
    </source>
</evidence>
<name>A0A369QCX0_9BACT</name>
<dbReference type="EMBL" id="QASA01000001">
    <property type="protein sequence ID" value="RDC62753.1"/>
    <property type="molecule type" value="Genomic_DNA"/>
</dbReference>
<protein>
    <recommendedName>
        <fullName evidence="1">TonB C-terminal domain-containing protein</fullName>
    </recommendedName>
</protein>
<feature type="domain" description="TonB C-terminal" evidence="1">
    <location>
        <begin position="122"/>
        <end position="174"/>
    </location>
</feature>
<dbReference type="SUPFAM" id="SSF74653">
    <property type="entry name" value="TolA/TonB C-terminal domain"/>
    <property type="match status" value="1"/>
</dbReference>
<evidence type="ECO:0000259" key="1">
    <source>
        <dbReference type="Pfam" id="PF03544"/>
    </source>
</evidence>
<sequence length="181" mass="20112">MQNLISSIAFIRSVFLLLLFIWESKASLLAAPTAFTDNREYGPTTTSSSYTSYTKFQNKEFLNPGDTISMENLKTKAGKPVYAFTEKPAWFTGGLNGLKDYLEKNSRFTIGTGQNSFDTNEIVVIIINDTGEVEDVRIEISQGEQADAAAIIVLKAMPKWNPAQQNKKKVAAALPLFLKFK</sequence>
<accession>A0A369QCX0</accession>
<dbReference type="AlphaFoldDB" id="A0A369QCX0"/>